<dbReference type="Pfam" id="PF00753">
    <property type="entry name" value="Lactamase_B"/>
    <property type="match status" value="1"/>
</dbReference>
<dbReference type="Gene3D" id="3.60.15.10">
    <property type="entry name" value="Ribonuclease Z/Hydroxyacylglutathione hydrolase-like"/>
    <property type="match status" value="1"/>
</dbReference>
<evidence type="ECO:0000313" key="8">
    <source>
        <dbReference type="EMBL" id="CAB4953336.1"/>
    </source>
</evidence>
<dbReference type="PANTHER" id="PTHR42978">
    <property type="entry name" value="QUORUM-QUENCHING LACTONASE YTNP-RELATED-RELATED"/>
    <property type="match status" value="1"/>
</dbReference>
<dbReference type="GO" id="GO:0016787">
    <property type="term" value="F:hydrolase activity"/>
    <property type="evidence" value="ECO:0007669"/>
    <property type="project" value="UniProtKB-KW"/>
</dbReference>
<dbReference type="PANTHER" id="PTHR42978:SF2">
    <property type="entry name" value="102 KBASES UNSTABLE REGION: FROM 1 TO 119443"/>
    <property type="match status" value="1"/>
</dbReference>
<comment type="cofactor">
    <cofactor evidence="1">
        <name>Zn(2+)</name>
        <dbReference type="ChEBI" id="CHEBI:29105"/>
    </cofactor>
</comment>
<evidence type="ECO:0000256" key="1">
    <source>
        <dbReference type="ARBA" id="ARBA00001947"/>
    </source>
</evidence>
<evidence type="ECO:0000259" key="6">
    <source>
        <dbReference type="SMART" id="SM00849"/>
    </source>
</evidence>
<reference evidence="7" key="1">
    <citation type="submission" date="2020-05" db="EMBL/GenBank/DDBJ databases">
        <authorList>
            <person name="Chiriac C."/>
            <person name="Salcher M."/>
            <person name="Ghai R."/>
            <person name="Kavagutti S V."/>
        </authorList>
    </citation>
    <scope>NUCLEOTIDE SEQUENCE</scope>
</reference>
<feature type="domain" description="Metallo-beta-lactamase" evidence="6">
    <location>
        <begin position="34"/>
        <end position="245"/>
    </location>
</feature>
<dbReference type="EMBL" id="CAFBNF010000146">
    <property type="protein sequence ID" value="CAB4948796.1"/>
    <property type="molecule type" value="Genomic_DNA"/>
</dbReference>
<evidence type="ECO:0000256" key="4">
    <source>
        <dbReference type="ARBA" id="ARBA00022801"/>
    </source>
</evidence>
<dbReference type="InterPro" id="IPR036866">
    <property type="entry name" value="RibonucZ/Hydroxyglut_hydro"/>
</dbReference>
<keyword evidence="3" id="KW-0479">Metal-binding</keyword>
<dbReference type="GO" id="GO:0046872">
    <property type="term" value="F:metal ion binding"/>
    <property type="evidence" value="ECO:0007669"/>
    <property type="project" value="UniProtKB-KW"/>
</dbReference>
<sequence length="262" mass="28906">MSGLEFHPFLSAEFVLDQSVMTVGVGCGVTTRITVTWSVVKHPEGVVLIDTGMCKEVITDADTAWGTGEERLGVPIMHSGQEISAQLAKIGLVPADVRYVVHTHLHGDHAGGNLDVPQATFIAQQDEFDYALGPDIPTMVREYPVDQIGIGVLNFQTINGDLDLFEDGSIKIMKTPGHTPGHSSVLLNLKDTGPVIVSGDAMWTHEMTDEMMMPGICWFASDYVKSRRKLANLQEDKDAKWFFPHDPDTFKKGFWEEAKVYT</sequence>
<organism evidence="7">
    <name type="scientific">freshwater metagenome</name>
    <dbReference type="NCBI Taxonomy" id="449393"/>
    <lineage>
        <taxon>unclassified sequences</taxon>
        <taxon>metagenomes</taxon>
        <taxon>ecological metagenomes</taxon>
    </lineage>
</organism>
<evidence type="ECO:0000313" key="7">
    <source>
        <dbReference type="EMBL" id="CAB4948796.1"/>
    </source>
</evidence>
<evidence type="ECO:0000256" key="2">
    <source>
        <dbReference type="ARBA" id="ARBA00007749"/>
    </source>
</evidence>
<dbReference type="SUPFAM" id="SSF56281">
    <property type="entry name" value="Metallo-hydrolase/oxidoreductase"/>
    <property type="match status" value="1"/>
</dbReference>
<proteinExistence type="inferred from homology"/>
<dbReference type="SMART" id="SM00849">
    <property type="entry name" value="Lactamase_B"/>
    <property type="match status" value="1"/>
</dbReference>
<dbReference type="CDD" id="cd07729">
    <property type="entry name" value="AHL_lactonase_MBL-fold"/>
    <property type="match status" value="1"/>
</dbReference>
<gene>
    <name evidence="7" type="ORF">UFOPK3773_01283</name>
    <name evidence="8" type="ORF">UFOPK3773_01536</name>
</gene>
<keyword evidence="5" id="KW-0862">Zinc</keyword>
<comment type="similarity">
    <text evidence="2">Belongs to the metallo-beta-lactamase superfamily.</text>
</comment>
<accession>A0A6J7JZI2</accession>
<dbReference type="EMBL" id="CAFBNF010000190">
    <property type="protein sequence ID" value="CAB4953336.1"/>
    <property type="molecule type" value="Genomic_DNA"/>
</dbReference>
<dbReference type="InterPro" id="IPR051013">
    <property type="entry name" value="MBL_superfamily_lactonases"/>
</dbReference>
<dbReference type="AlphaFoldDB" id="A0A6J7JZI2"/>
<evidence type="ECO:0000256" key="3">
    <source>
        <dbReference type="ARBA" id="ARBA00022723"/>
    </source>
</evidence>
<dbReference type="InterPro" id="IPR001279">
    <property type="entry name" value="Metallo-B-lactamas"/>
</dbReference>
<evidence type="ECO:0000256" key="5">
    <source>
        <dbReference type="ARBA" id="ARBA00022833"/>
    </source>
</evidence>
<keyword evidence="4" id="KW-0378">Hydrolase</keyword>
<protein>
    <submittedName>
        <fullName evidence="7">Unannotated protein</fullName>
    </submittedName>
</protein>
<name>A0A6J7JZI2_9ZZZZ</name>